<reference evidence="2 3" key="1">
    <citation type="journal article" date="2016" name="Nat. Commun.">
        <title>Extremotolerant tardigrade genome and improved radiotolerance of human cultured cells by tardigrade-unique protein.</title>
        <authorList>
            <person name="Hashimoto T."/>
            <person name="Horikawa D.D."/>
            <person name="Saito Y."/>
            <person name="Kuwahara H."/>
            <person name="Kozuka-Hata H."/>
            <person name="Shin-I T."/>
            <person name="Minakuchi Y."/>
            <person name="Ohishi K."/>
            <person name="Motoyama A."/>
            <person name="Aizu T."/>
            <person name="Enomoto A."/>
            <person name="Kondo K."/>
            <person name="Tanaka S."/>
            <person name="Hara Y."/>
            <person name="Koshikawa S."/>
            <person name="Sagara H."/>
            <person name="Miura T."/>
            <person name="Yokobori S."/>
            <person name="Miyagawa K."/>
            <person name="Suzuki Y."/>
            <person name="Kubo T."/>
            <person name="Oyama M."/>
            <person name="Kohara Y."/>
            <person name="Fujiyama A."/>
            <person name="Arakawa K."/>
            <person name="Katayama T."/>
            <person name="Toyoda A."/>
            <person name="Kunieda T."/>
        </authorList>
    </citation>
    <scope>NUCLEOTIDE SEQUENCE [LARGE SCALE GENOMIC DNA]</scope>
    <source>
        <strain evidence="2 3">YOKOZUNA-1</strain>
    </source>
</reference>
<proteinExistence type="predicted"/>
<keyword evidence="1" id="KW-0472">Membrane</keyword>
<dbReference type="AlphaFoldDB" id="A0A1D1US93"/>
<organism evidence="2 3">
    <name type="scientific">Ramazzottius varieornatus</name>
    <name type="common">Water bear</name>
    <name type="synonym">Tardigrade</name>
    <dbReference type="NCBI Taxonomy" id="947166"/>
    <lineage>
        <taxon>Eukaryota</taxon>
        <taxon>Metazoa</taxon>
        <taxon>Ecdysozoa</taxon>
        <taxon>Tardigrada</taxon>
        <taxon>Eutardigrada</taxon>
        <taxon>Parachela</taxon>
        <taxon>Hypsibioidea</taxon>
        <taxon>Ramazzottiidae</taxon>
        <taxon>Ramazzottius</taxon>
    </lineage>
</organism>
<feature type="transmembrane region" description="Helical" evidence="1">
    <location>
        <begin position="83"/>
        <end position="110"/>
    </location>
</feature>
<dbReference type="OrthoDB" id="5564849at2759"/>
<keyword evidence="3" id="KW-1185">Reference proteome</keyword>
<gene>
    <name evidence="2" type="primary">RvY_04417-1</name>
    <name evidence="2" type="synonym">RvY_04417.1</name>
    <name evidence="2" type="ORF">RvY_04417</name>
</gene>
<comment type="caution">
    <text evidence="2">The sequence shown here is derived from an EMBL/GenBank/DDBJ whole genome shotgun (WGS) entry which is preliminary data.</text>
</comment>
<protein>
    <submittedName>
        <fullName evidence="2">Uncharacterized protein</fullName>
    </submittedName>
</protein>
<dbReference type="SUPFAM" id="SSF81321">
    <property type="entry name" value="Family A G protein-coupled receptor-like"/>
    <property type="match status" value="1"/>
</dbReference>
<keyword evidence="1" id="KW-1133">Transmembrane helix</keyword>
<accession>A0A1D1US93</accession>
<dbReference type="Proteomes" id="UP000186922">
    <property type="component" value="Unassembled WGS sequence"/>
</dbReference>
<evidence type="ECO:0000313" key="2">
    <source>
        <dbReference type="EMBL" id="GAU92321.1"/>
    </source>
</evidence>
<sequence length="198" mass="21822">MSATGLPNNKLKSTSLNHTSWLTKNGETLKAEYKSRFSAEVDYVLAAYVIVLWIVTLYVNGAIVMKMQGKCVKRRSVDGLLGYLAFSNGLQAITTLPFLVVTFLCHWWAFGDTDGLHRLCLPDPVPSAIFRDRGACVLLPEQRHLSGLGRVPLFFAGEDFNRHNASGTALLHAEVSALCEEVPILWVPSMIFQPNASA</sequence>
<evidence type="ECO:0000256" key="1">
    <source>
        <dbReference type="SAM" id="Phobius"/>
    </source>
</evidence>
<name>A0A1D1US93_RAMVA</name>
<evidence type="ECO:0000313" key="3">
    <source>
        <dbReference type="Proteomes" id="UP000186922"/>
    </source>
</evidence>
<keyword evidence="1" id="KW-0812">Transmembrane</keyword>
<feature type="transmembrane region" description="Helical" evidence="1">
    <location>
        <begin position="43"/>
        <end position="63"/>
    </location>
</feature>
<dbReference type="EMBL" id="BDGG01000002">
    <property type="protein sequence ID" value="GAU92321.1"/>
    <property type="molecule type" value="Genomic_DNA"/>
</dbReference>
<dbReference type="Gene3D" id="1.20.1070.10">
    <property type="entry name" value="Rhodopsin 7-helix transmembrane proteins"/>
    <property type="match status" value="1"/>
</dbReference>